<keyword evidence="7" id="KW-1185">Reference proteome</keyword>
<name>A9KSV2_LACP7</name>
<dbReference type="InterPro" id="IPR027417">
    <property type="entry name" value="P-loop_NTPase"/>
</dbReference>
<dbReference type="RefSeq" id="WP_012198389.1">
    <property type="nucleotide sequence ID" value="NC_010001.1"/>
</dbReference>
<dbReference type="SMART" id="SM00382">
    <property type="entry name" value="AAA"/>
    <property type="match status" value="1"/>
</dbReference>
<proteinExistence type="inferred from homology"/>
<protein>
    <submittedName>
        <fullName evidence="6">ABC transporter related</fullName>
    </submittedName>
</protein>
<dbReference type="EMBL" id="CP000885">
    <property type="protein sequence ID" value="ABX40746.1"/>
    <property type="molecule type" value="Genomic_DNA"/>
</dbReference>
<evidence type="ECO:0000256" key="1">
    <source>
        <dbReference type="ARBA" id="ARBA00005417"/>
    </source>
</evidence>
<dbReference type="GO" id="GO:0016887">
    <property type="term" value="F:ATP hydrolysis activity"/>
    <property type="evidence" value="ECO:0007669"/>
    <property type="project" value="InterPro"/>
</dbReference>
<keyword evidence="4" id="KW-0067">ATP-binding</keyword>
<dbReference type="Pfam" id="PF00005">
    <property type="entry name" value="ABC_tran"/>
    <property type="match status" value="1"/>
</dbReference>
<evidence type="ECO:0000256" key="4">
    <source>
        <dbReference type="ARBA" id="ARBA00022840"/>
    </source>
</evidence>
<evidence type="ECO:0000256" key="2">
    <source>
        <dbReference type="ARBA" id="ARBA00022448"/>
    </source>
</evidence>
<dbReference type="STRING" id="357809.Cphy_0359"/>
<dbReference type="eggNOG" id="COG1131">
    <property type="taxonomic scope" value="Bacteria"/>
</dbReference>
<dbReference type="PANTHER" id="PTHR43335">
    <property type="entry name" value="ABC TRANSPORTER, ATP-BINDING PROTEIN"/>
    <property type="match status" value="1"/>
</dbReference>
<dbReference type="KEGG" id="cpy:Cphy_0359"/>
<evidence type="ECO:0000259" key="5">
    <source>
        <dbReference type="PROSITE" id="PS50893"/>
    </source>
</evidence>
<dbReference type="GO" id="GO:0005524">
    <property type="term" value="F:ATP binding"/>
    <property type="evidence" value="ECO:0007669"/>
    <property type="project" value="UniProtKB-KW"/>
</dbReference>
<feature type="domain" description="ABC transporter" evidence="5">
    <location>
        <begin position="6"/>
        <end position="233"/>
    </location>
</feature>
<gene>
    <name evidence="6" type="ordered locus">Cphy_0359</name>
</gene>
<sequence>MNDILLRSSVLTKKYKNYAAVNQVNLTIKRGDIYGFIGRNGAGKTTFLKMISGLAKQTSGNIELFGADCNKQKELFSRIGVLIEAPGLFPNMTAFENLKMKCISHGIQDDNYIHEIIELIGLKDVNKKKTKNYSLGMKQRLGIGMALIGDPDLLVLDEPINGLDPQGIVEVRDTIQRLNKERNMTIIISSHILEELSKIATRYGIIDKGVLLQELTCEELMERCSERIQITLTGVKEACTILEEKLGIKDYKVINPSTIYVFEHLDNPALINMTLCNNGVLVSSFHVANDDLETYFINLTGGVSHA</sequence>
<evidence type="ECO:0000313" key="7">
    <source>
        <dbReference type="Proteomes" id="UP000000370"/>
    </source>
</evidence>
<dbReference type="SUPFAM" id="SSF52540">
    <property type="entry name" value="P-loop containing nucleoside triphosphate hydrolases"/>
    <property type="match status" value="1"/>
</dbReference>
<dbReference type="Gene3D" id="3.40.50.300">
    <property type="entry name" value="P-loop containing nucleotide triphosphate hydrolases"/>
    <property type="match status" value="1"/>
</dbReference>
<dbReference type="InterPro" id="IPR017871">
    <property type="entry name" value="ABC_transporter-like_CS"/>
</dbReference>
<dbReference type="AlphaFoldDB" id="A9KSV2"/>
<reference evidence="7" key="1">
    <citation type="submission" date="2007-11" db="EMBL/GenBank/DDBJ databases">
        <title>Complete genome sequence of Clostridium phytofermentans ISDg.</title>
        <authorList>
            <person name="Leschine S.B."/>
            <person name="Warnick T.A."/>
            <person name="Blanchard J.L."/>
            <person name="Schnell D.J."/>
            <person name="Petit E.L."/>
            <person name="LaTouf W.G."/>
            <person name="Copeland A."/>
            <person name="Lucas S."/>
            <person name="Lapidus A."/>
            <person name="Barry K."/>
            <person name="Glavina del Rio T."/>
            <person name="Dalin E."/>
            <person name="Tice H."/>
            <person name="Pitluck S."/>
            <person name="Kiss H."/>
            <person name="Brettin T."/>
            <person name="Bruce D."/>
            <person name="Detter J.C."/>
            <person name="Han C."/>
            <person name="Kuske C."/>
            <person name="Schmutz J."/>
            <person name="Larimer F."/>
            <person name="Land M."/>
            <person name="Hauser L."/>
            <person name="Kyrpides N."/>
            <person name="Kim E.A."/>
            <person name="Richardson P."/>
        </authorList>
    </citation>
    <scope>NUCLEOTIDE SEQUENCE [LARGE SCALE GENOMIC DNA]</scope>
    <source>
        <strain evidence="7">ATCC 700394 / DSM 18823 / ISDg</strain>
    </source>
</reference>
<dbReference type="PROSITE" id="PS00211">
    <property type="entry name" value="ABC_TRANSPORTER_1"/>
    <property type="match status" value="1"/>
</dbReference>
<comment type="similarity">
    <text evidence="1">Belongs to the ABC transporter superfamily.</text>
</comment>
<keyword evidence="3" id="KW-0547">Nucleotide-binding</keyword>
<dbReference type="PROSITE" id="PS50893">
    <property type="entry name" value="ABC_TRANSPORTER_2"/>
    <property type="match status" value="1"/>
</dbReference>
<dbReference type="InterPro" id="IPR003593">
    <property type="entry name" value="AAA+_ATPase"/>
</dbReference>
<accession>A9KSV2</accession>
<dbReference type="Proteomes" id="UP000000370">
    <property type="component" value="Chromosome"/>
</dbReference>
<keyword evidence="2" id="KW-0813">Transport</keyword>
<evidence type="ECO:0000313" key="6">
    <source>
        <dbReference type="EMBL" id="ABX40746.1"/>
    </source>
</evidence>
<dbReference type="OrthoDB" id="9809205at2"/>
<dbReference type="PANTHER" id="PTHR43335:SF8">
    <property type="entry name" value="ABC TRANSPORTER, ATP-BINDING PROTEIN"/>
    <property type="match status" value="1"/>
</dbReference>
<dbReference type="HOGENOM" id="CLU_000604_1_2_9"/>
<organism evidence="6 7">
    <name type="scientific">Lachnoclostridium phytofermentans (strain ATCC 700394 / DSM 18823 / ISDg)</name>
    <name type="common">Clostridium phytofermentans</name>
    <dbReference type="NCBI Taxonomy" id="357809"/>
    <lineage>
        <taxon>Bacteria</taxon>
        <taxon>Bacillati</taxon>
        <taxon>Bacillota</taxon>
        <taxon>Clostridia</taxon>
        <taxon>Lachnospirales</taxon>
        <taxon>Lachnospiraceae</taxon>
    </lineage>
</organism>
<dbReference type="InterPro" id="IPR003439">
    <property type="entry name" value="ABC_transporter-like_ATP-bd"/>
</dbReference>
<evidence type="ECO:0000256" key="3">
    <source>
        <dbReference type="ARBA" id="ARBA00022741"/>
    </source>
</evidence>